<feature type="transmembrane region" description="Helical" evidence="6">
    <location>
        <begin position="18"/>
        <end position="38"/>
    </location>
</feature>
<evidence type="ECO:0008006" key="9">
    <source>
        <dbReference type="Google" id="ProtNLM"/>
    </source>
</evidence>
<feature type="transmembrane region" description="Helical" evidence="6">
    <location>
        <begin position="289"/>
        <end position="308"/>
    </location>
</feature>
<organism evidence="7 8">
    <name type="scientific">Loxostege sticticalis</name>
    <name type="common">Beet webworm moth</name>
    <dbReference type="NCBI Taxonomy" id="481309"/>
    <lineage>
        <taxon>Eukaryota</taxon>
        <taxon>Metazoa</taxon>
        <taxon>Ecdysozoa</taxon>
        <taxon>Arthropoda</taxon>
        <taxon>Hexapoda</taxon>
        <taxon>Insecta</taxon>
        <taxon>Pterygota</taxon>
        <taxon>Neoptera</taxon>
        <taxon>Endopterygota</taxon>
        <taxon>Lepidoptera</taxon>
        <taxon>Glossata</taxon>
        <taxon>Ditrysia</taxon>
        <taxon>Pyraloidea</taxon>
        <taxon>Crambidae</taxon>
        <taxon>Pyraustinae</taxon>
        <taxon>Loxostege</taxon>
    </lineage>
</organism>
<dbReference type="PANTHER" id="PTHR12570">
    <property type="match status" value="1"/>
</dbReference>
<reference evidence="7 8" key="1">
    <citation type="submission" date="2024-06" db="EMBL/GenBank/DDBJ databases">
        <title>A chromosome-level genome assembly of beet webworm, Loxostege sticticalis.</title>
        <authorList>
            <person name="Zhang Y."/>
        </authorList>
    </citation>
    <scope>NUCLEOTIDE SEQUENCE [LARGE SCALE GENOMIC DNA]</scope>
    <source>
        <strain evidence="7">AQ028</strain>
        <tissue evidence="7">Male pupae</tissue>
    </source>
</reference>
<feature type="transmembrane region" description="Helical" evidence="6">
    <location>
        <begin position="59"/>
        <end position="76"/>
    </location>
</feature>
<keyword evidence="5 6" id="KW-0472">Membrane</keyword>
<feature type="transmembrane region" description="Helical" evidence="6">
    <location>
        <begin position="186"/>
        <end position="209"/>
    </location>
</feature>
<dbReference type="EMBL" id="JBEDNZ010000012">
    <property type="protein sequence ID" value="KAL0831230.1"/>
    <property type="molecule type" value="Genomic_DNA"/>
</dbReference>
<comment type="similarity">
    <text evidence="2">Belongs to the NIPA family.</text>
</comment>
<evidence type="ECO:0000313" key="7">
    <source>
        <dbReference type="EMBL" id="KAL0831230.1"/>
    </source>
</evidence>
<keyword evidence="4 6" id="KW-1133">Transmembrane helix</keyword>
<evidence type="ECO:0000256" key="2">
    <source>
        <dbReference type="ARBA" id="ARBA00007230"/>
    </source>
</evidence>
<feature type="transmembrane region" description="Helical" evidence="6">
    <location>
        <begin position="82"/>
        <end position="106"/>
    </location>
</feature>
<dbReference type="SUPFAM" id="SSF103481">
    <property type="entry name" value="Multidrug resistance efflux transporter EmrE"/>
    <property type="match status" value="1"/>
</dbReference>
<protein>
    <recommendedName>
        <fullName evidence="9">Magnesium transporter NIPA2</fullName>
    </recommendedName>
</protein>
<dbReference type="Proteomes" id="UP001549921">
    <property type="component" value="Unassembled WGS sequence"/>
</dbReference>
<name>A0ABD0SZV2_LOXSC</name>
<evidence type="ECO:0000256" key="3">
    <source>
        <dbReference type="ARBA" id="ARBA00022692"/>
    </source>
</evidence>
<dbReference type="Pfam" id="PF05653">
    <property type="entry name" value="Mg_trans_NIPA"/>
    <property type="match status" value="1"/>
</dbReference>
<comment type="subcellular location">
    <subcellularLocation>
        <location evidence="1">Membrane</location>
        <topology evidence="1">Multi-pass membrane protein</topology>
    </subcellularLocation>
</comment>
<evidence type="ECO:0000313" key="8">
    <source>
        <dbReference type="Proteomes" id="UP001549921"/>
    </source>
</evidence>
<accession>A0ABD0SZV2</accession>
<feature type="transmembrane region" description="Helical" evidence="6">
    <location>
        <begin position="256"/>
        <end position="277"/>
    </location>
</feature>
<comment type="caution">
    <text evidence="7">The sequence shown here is derived from an EMBL/GenBank/DDBJ whole genome shotgun (WGS) entry which is preliminary data.</text>
</comment>
<proteinExistence type="inferred from homology"/>
<feature type="transmembrane region" description="Helical" evidence="6">
    <location>
        <begin position="118"/>
        <end position="137"/>
    </location>
</feature>
<evidence type="ECO:0000256" key="5">
    <source>
        <dbReference type="ARBA" id="ARBA00023136"/>
    </source>
</evidence>
<evidence type="ECO:0000256" key="1">
    <source>
        <dbReference type="ARBA" id="ARBA00004141"/>
    </source>
</evidence>
<evidence type="ECO:0000256" key="4">
    <source>
        <dbReference type="ARBA" id="ARBA00022989"/>
    </source>
</evidence>
<dbReference type="InterPro" id="IPR037185">
    <property type="entry name" value="EmrE-like"/>
</dbReference>
<sequence>MKSLPLVNNGQDYDSNSFVIGLVLALTSSLFIGSSFIIKKIALRKINASGNVRASAGGYGYLKQWMWWLGLITMGVGEAANLLAYAFAPAALVTPLGALSVIVTAILSSRFLNEKLNVIGKIGCFLCIIGSIIFIIHSPKSEEIKTFSELMDKLCDYLFLVYVASIIVMSFIVKVIFVPRFGNSNVVVYLLMCSSIGSLTVVFCKAVALGIKESIHGKLSVYSHFMFWLVLAASIFCIIVQMNYLNKSLDIFNTSVVTPVYYVMFTVLVIIASGILFREWHYMSTEDVVGCSCGFLVVTTAVFMLNIFKDMPISFRELNMNARVRWTNNIEDLQSNNYTLNA</sequence>
<feature type="transmembrane region" description="Helical" evidence="6">
    <location>
        <begin position="221"/>
        <end position="244"/>
    </location>
</feature>
<dbReference type="PANTHER" id="PTHR12570:SF92">
    <property type="entry name" value="SPICHTHYIN, ISOFORM B"/>
    <property type="match status" value="1"/>
</dbReference>
<dbReference type="GO" id="GO:0016020">
    <property type="term" value="C:membrane"/>
    <property type="evidence" value="ECO:0007669"/>
    <property type="project" value="UniProtKB-SubCell"/>
</dbReference>
<evidence type="ECO:0000256" key="6">
    <source>
        <dbReference type="SAM" id="Phobius"/>
    </source>
</evidence>
<gene>
    <name evidence="7" type="ORF">ABMA28_002084</name>
</gene>
<keyword evidence="3 6" id="KW-0812">Transmembrane</keyword>
<dbReference type="GO" id="GO:0015693">
    <property type="term" value="P:magnesium ion transport"/>
    <property type="evidence" value="ECO:0007669"/>
    <property type="project" value="UniProtKB-ARBA"/>
</dbReference>
<dbReference type="AlphaFoldDB" id="A0ABD0SZV2"/>
<dbReference type="InterPro" id="IPR008521">
    <property type="entry name" value="Mg_trans_NIPA"/>
</dbReference>
<feature type="transmembrane region" description="Helical" evidence="6">
    <location>
        <begin position="157"/>
        <end position="177"/>
    </location>
</feature>